<evidence type="ECO:0000313" key="1">
    <source>
        <dbReference type="EMBL" id="MFD1188836.1"/>
    </source>
</evidence>
<accession>A0ABW3SXL5</accession>
<organism evidence="1 2">
    <name type="scientific">Pontibacter rugosus</name>
    <dbReference type="NCBI Taxonomy" id="1745966"/>
    <lineage>
        <taxon>Bacteria</taxon>
        <taxon>Pseudomonadati</taxon>
        <taxon>Bacteroidota</taxon>
        <taxon>Cytophagia</taxon>
        <taxon>Cytophagales</taxon>
        <taxon>Hymenobacteraceae</taxon>
        <taxon>Pontibacter</taxon>
    </lineage>
</organism>
<dbReference type="RefSeq" id="WP_377532997.1">
    <property type="nucleotide sequence ID" value="NZ_JBHTLD010000421.1"/>
</dbReference>
<comment type="caution">
    <text evidence="1">The sequence shown here is derived from an EMBL/GenBank/DDBJ whole genome shotgun (WGS) entry which is preliminary data.</text>
</comment>
<gene>
    <name evidence="1" type="ORF">ACFQ2O_21685</name>
</gene>
<dbReference type="EMBL" id="JBHTLD010000421">
    <property type="protein sequence ID" value="MFD1188836.1"/>
    <property type="molecule type" value="Genomic_DNA"/>
</dbReference>
<proteinExistence type="predicted"/>
<evidence type="ECO:0000313" key="2">
    <source>
        <dbReference type="Proteomes" id="UP001597094"/>
    </source>
</evidence>
<sequence>MENFLKEPIKVNFNELYLDPNNPRLASENAPGYDDAEKLFDPDLQSEAEHTLLEIYNPDDLIRSITTQGWMPIDNIVVWSHPDKPHFHVVVEGNTRTLALRKIRNGILTEARDKLKKMEDRPKKFASSDIEEQAKYVAGLERLLRDTEIITVVPLNADSVEELERKLPRVLAVRHIQGSKAWGGYAEDIWVYERYKHLFESKFPGEPIGWEKGLIQVVANESSSKWTTTKKKMMAARSFSQFTMNYEEHLPEGEALKPNDYYLFEIIAKNNWLSEQFGLTENELHLSPEGEKALFEWVFKKPRTGKGDTNENIIYRHENIRDWASMRRYDLDHGTNFSHRLDVLSPETAPTYKSIEAAWLAHKARKQPQEVIDELIQKLSKIDTTTLFNSGEALKDQLKRIRTLTDQCIKAIEANEINK</sequence>
<reference evidence="2" key="1">
    <citation type="journal article" date="2019" name="Int. J. Syst. Evol. Microbiol.">
        <title>The Global Catalogue of Microorganisms (GCM) 10K type strain sequencing project: providing services to taxonomists for standard genome sequencing and annotation.</title>
        <authorList>
            <consortium name="The Broad Institute Genomics Platform"/>
            <consortium name="The Broad Institute Genome Sequencing Center for Infectious Disease"/>
            <person name="Wu L."/>
            <person name="Ma J."/>
        </authorList>
    </citation>
    <scope>NUCLEOTIDE SEQUENCE [LARGE SCALE GENOMIC DNA]</scope>
    <source>
        <strain evidence="2">JCM 31319</strain>
    </source>
</reference>
<protein>
    <submittedName>
        <fullName evidence="1">Uncharacterized protein</fullName>
    </submittedName>
</protein>
<feature type="non-terminal residue" evidence="1">
    <location>
        <position position="419"/>
    </location>
</feature>
<dbReference type="Proteomes" id="UP001597094">
    <property type="component" value="Unassembled WGS sequence"/>
</dbReference>
<name>A0ABW3SXL5_9BACT</name>
<keyword evidence="2" id="KW-1185">Reference proteome</keyword>